<proteinExistence type="predicted"/>
<accession>A0ABP6S2K9</accession>
<evidence type="ECO:0000313" key="3">
    <source>
        <dbReference type="Proteomes" id="UP001500483"/>
    </source>
</evidence>
<protein>
    <submittedName>
        <fullName evidence="2">Uncharacterized protein</fullName>
    </submittedName>
</protein>
<comment type="caution">
    <text evidence="2">The sequence shown here is derived from an EMBL/GenBank/DDBJ whole genome shotgun (WGS) entry which is preliminary data.</text>
</comment>
<dbReference type="Proteomes" id="UP001500483">
    <property type="component" value="Unassembled WGS sequence"/>
</dbReference>
<evidence type="ECO:0000313" key="2">
    <source>
        <dbReference type="EMBL" id="GAA3366487.1"/>
    </source>
</evidence>
<sequence>MARLRPPVVGVPGARPGQRGGGEFRRGVLAAGAGGVDGVEHERRGEPLVVVGGPGGDEPVRGRADPLGDLVGRVGGGVAGGQREAPQRGEVRAAGLGDHVLDGEGDLLDVAACTQVRSNGNTRRSSRCTPSSASRTLSASTGGVAGSVINGICVLCG</sequence>
<reference evidence="3" key="1">
    <citation type="journal article" date="2019" name="Int. J. Syst. Evol. Microbiol.">
        <title>The Global Catalogue of Microorganisms (GCM) 10K type strain sequencing project: providing services to taxonomists for standard genome sequencing and annotation.</title>
        <authorList>
            <consortium name="The Broad Institute Genomics Platform"/>
            <consortium name="The Broad Institute Genome Sequencing Center for Infectious Disease"/>
            <person name="Wu L."/>
            <person name="Ma J."/>
        </authorList>
    </citation>
    <scope>NUCLEOTIDE SEQUENCE [LARGE SCALE GENOMIC DNA]</scope>
    <source>
        <strain evidence="3">JCM 9687</strain>
    </source>
</reference>
<organism evidence="2 3">
    <name type="scientific">Saccharopolyspora gregorii</name>
    <dbReference type="NCBI Taxonomy" id="33914"/>
    <lineage>
        <taxon>Bacteria</taxon>
        <taxon>Bacillati</taxon>
        <taxon>Actinomycetota</taxon>
        <taxon>Actinomycetes</taxon>
        <taxon>Pseudonocardiales</taxon>
        <taxon>Pseudonocardiaceae</taxon>
        <taxon>Saccharopolyspora</taxon>
    </lineage>
</organism>
<gene>
    <name evidence="2" type="ORF">GCM10020366_70290</name>
</gene>
<keyword evidence="3" id="KW-1185">Reference proteome</keyword>
<evidence type="ECO:0000256" key="1">
    <source>
        <dbReference type="SAM" id="MobiDB-lite"/>
    </source>
</evidence>
<feature type="compositionally biased region" description="Low complexity" evidence="1">
    <location>
        <begin position="1"/>
        <end position="17"/>
    </location>
</feature>
<name>A0ABP6S2K9_9PSEU</name>
<feature type="region of interest" description="Disordered" evidence="1">
    <location>
        <begin position="119"/>
        <end position="141"/>
    </location>
</feature>
<dbReference type="EMBL" id="BAAAYK010000041">
    <property type="protein sequence ID" value="GAA3366487.1"/>
    <property type="molecule type" value="Genomic_DNA"/>
</dbReference>
<feature type="region of interest" description="Disordered" evidence="1">
    <location>
        <begin position="1"/>
        <end position="24"/>
    </location>
</feature>